<dbReference type="KEGG" id="chya:V22_17020"/>
<keyword evidence="3" id="KW-1185">Reference proteome</keyword>
<accession>A0A517T7W2</accession>
<dbReference type="InterPro" id="IPR034660">
    <property type="entry name" value="DinB/YfiT-like"/>
</dbReference>
<evidence type="ECO:0000313" key="2">
    <source>
        <dbReference type="EMBL" id="QDT64468.1"/>
    </source>
</evidence>
<dbReference type="Proteomes" id="UP000319976">
    <property type="component" value="Chromosome"/>
</dbReference>
<proteinExistence type="predicted"/>
<dbReference type="AlphaFoldDB" id="A0A517T7W2"/>
<feature type="domain" description="DinB-like" evidence="1">
    <location>
        <begin position="10"/>
        <end position="150"/>
    </location>
</feature>
<reference evidence="2 3" key="1">
    <citation type="submission" date="2019-02" db="EMBL/GenBank/DDBJ databases">
        <title>Deep-cultivation of Planctomycetes and their phenomic and genomic characterization uncovers novel biology.</title>
        <authorList>
            <person name="Wiegand S."/>
            <person name="Jogler M."/>
            <person name="Boedeker C."/>
            <person name="Pinto D."/>
            <person name="Vollmers J."/>
            <person name="Rivas-Marin E."/>
            <person name="Kohn T."/>
            <person name="Peeters S.H."/>
            <person name="Heuer A."/>
            <person name="Rast P."/>
            <person name="Oberbeckmann S."/>
            <person name="Bunk B."/>
            <person name="Jeske O."/>
            <person name="Meyerdierks A."/>
            <person name="Storesund J.E."/>
            <person name="Kallscheuer N."/>
            <person name="Luecker S."/>
            <person name="Lage O.M."/>
            <person name="Pohl T."/>
            <person name="Merkel B.J."/>
            <person name="Hornburger P."/>
            <person name="Mueller R.-W."/>
            <person name="Bruemmer F."/>
            <person name="Labrenz M."/>
            <person name="Spormann A.M."/>
            <person name="Op den Camp H."/>
            <person name="Overmann J."/>
            <person name="Amann R."/>
            <person name="Jetten M.S.M."/>
            <person name="Mascher T."/>
            <person name="Medema M.H."/>
            <person name="Devos D.P."/>
            <person name="Kaster A.-K."/>
            <person name="Ovreas L."/>
            <person name="Rohde M."/>
            <person name="Galperin M.Y."/>
            <person name="Jogler C."/>
        </authorList>
    </citation>
    <scope>NUCLEOTIDE SEQUENCE [LARGE SCALE GENOMIC DNA]</scope>
    <source>
        <strain evidence="2 3">V22</strain>
    </source>
</reference>
<dbReference type="SUPFAM" id="SSF109854">
    <property type="entry name" value="DinB/YfiT-like putative metalloenzymes"/>
    <property type="match status" value="1"/>
</dbReference>
<dbReference type="OrthoDB" id="213178at2"/>
<dbReference type="Pfam" id="PF12867">
    <property type="entry name" value="DinB_2"/>
    <property type="match status" value="1"/>
</dbReference>
<sequence>MSFIAHLQEQWEFNRGRTFVLLEQVEELADPQAALSWQPGVGRAHVGWHLLHIAATEENFATVRLRGEESKIVGLIENYGKGSIATADVPSPDEIKATLSQSRENLLDVFSQYSDDDLSTIPPGLADRGWDLNRLLKVIAWHEPHHQGQAHAVLNLYKASQTS</sequence>
<dbReference type="InterPro" id="IPR024775">
    <property type="entry name" value="DinB-like"/>
</dbReference>
<dbReference type="EMBL" id="CP036316">
    <property type="protein sequence ID" value="QDT64468.1"/>
    <property type="molecule type" value="Genomic_DNA"/>
</dbReference>
<protein>
    <submittedName>
        <fullName evidence="2">DinB superfamily protein</fullName>
    </submittedName>
</protein>
<name>A0A517T7W2_9PLAN</name>
<dbReference type="RefSeq" id="WP_145261656.1">
    <property type="nucleotide sequence ID" value="NZ_CP036316.1"/>
</dbReference>
<gene>
    <name evidence="2" type="ORF">V22_17020</name>
</gene>
<organism evidence="2 3">
    <name type="scientific">Calycomorphotria hydatis</name>
    <dbReference type="NCBI Taxonomy" id="2528027"/>
    <lineage>
        <taxon>Bacteria</taxon>
        <taxon>Pseudomonadati</taxon>
        <taxon>Planctomycetota</taxon>
        <taxon>Planctomycetia</taxon>
        <taxon>Planctomycetales</taxon>
        <taxon>Planctomycetaceae</taxon>
        <taxon>Calycomorphotria</taxon>
    </lineage>
</organism>
<evidence type="ECO:0000259" key="1">
    <source>
        <dbReference type="Pfam" id="PF12867"/>
    </source>
</evidence>
<evidence type="ECO:0000313" key="3">
    <source>
        <dbReference type="Proteomes" id="UP000319976"/>
    </source>
</evidence>
<dbReference type="Gene3D" id="1.20.120.450">
    <property type="entry name" value="dinb family like domain"/>
    <property type="match status" value="1"/>
</dbReference>